<dbReference type="InterPro" id="IPR036388">
    <property type="entry name" value="WH-like_DNA-bd_sf"/>
</dbReference>
<organism evidence="5 6">
    <name type="scientific">Rhizobium gallicum</name>
    <dbReference type="NCBI Taxonomy" id="56730"/>
    <lineage>
        <taxon>Bacteria</taxon>
        <taxon>Pseudomonadati</taxon>
        <taxon>Pseudomonadota</taxon>
        <taxon>Alphaproteobacteria</taxon>
        <taxon>Hyphomicrobiales</taxon>
        <taxon>Rhizobiaceae</taxon>
        <taxon>Rhizobium/Agrobacterium group</taxon>
        <taxon>Rhizobium</taxon>
    </lineage>
</organism>
<reference evidence="5 6" key="1">
    <citation type="submission" date="2016-09" db="EMBL/GenBank/DDBJ databases">
        <title>The complete genome sequences of Rhizobium gallicum, symbiovars gallicum and phaseoli, symbionts associated to common bean (Phaseolus vulgaris).</title>
        <authorList>
            <person name="Bustos P."/>
            <person name="Santamaria R.I."/>
            <person name="Perez-Carrascal O.M."/>
            <person name="Juarez S."/>
            <person name="Lozano L."/>
            <person name="Martinez-Flores I."/>
            <person name="Martinez-Romero E."/>
            <person name="Cevallos M."/>
            <person name="Romero D."/>
            <person name="Davila G."/>
            <person name="Gonzalez V."/>
        </authorList>
    </citation>
    <scope>NUCLEOTIDE SEQUENCE [LARGE SCALE GENOMIC DNA]</scope>
    <source>
        <strain evidence="5 6">IE4872</strain>
        <plasmid evidence="6">prgalie4872d</plasmid>
    </source>
</reference>
<dbReference type="AlphaFoldDB" id="A0A1L5NXT4"/>
<dbReference type="Gene3D" id="1.20.120.530">
    <property type="entry name" value="GntR ligand-binding domain-like"/>
    <property type="match status" value="1"/>
</dbReference>
<evidence type="ECO:0000256" key="3">
    <source>
        <dbReference type="ARBA" id="ARBA00023163"/>
    </source>
</evidence>
<evidence type="ECO:0000256" key="1">
    <source>
        <dbReference type="ARBA" id="ARBA00023015"/>
    </source>
</evidence>
<evidence type="ECO:0000313" key="5">
    <source>
        <dbReference type="EMBL" id="APO72707.1"/>
    </source>
</evidence>
<keyword evidence="2" id="KW-0238">DNA-binding</keyword>
<accession>A0A1L5NXT4</accession>
<dbReference type="SUPFAM" id="SSF46785">
    <property type="entry name" value="Winged helix' DNA-binding domain"/>
    <property type="match status" value="1"/>
</dbReference>
<dbReference type="OrthoDB" id="8114900at2"/>
<dbReference type="PRINTS" id="PR00035">
    <property type="entry name" value="HTHGNTR"/>
</dbReference>
<dbReference type="CDD" id="cd07377">
    <property type="entry name" value="WHTH_GntR"/>
    <property type="match status" value="1"/>
</dbReference>
<dbReference type="InterPro" id="IPR000524">
    <property type="entry name" value="Tscrpt_reg_HTH_GntR"/>
</dbReference>
<gene>
    <name evidence="5" type="ORF">IE4872_PD02195</name>
</gene>
<dbReference type="Proteomes" id="UP000184749">
    <property type="component" value="Plasmid pRgalIE4872d"/>
</dbReference>
<dbReference type="InterPro" id="IPR011711">
    <property type="entry name" value="GntR_C"/>
</dbReference>
<keyword evidence="5" id="KW-0614">Plasmid</keyword>
<keyword evidence="1" id="KW-0805">Transcription regulation</keyword>
<dbReference type="InterPro" id="IPR008920">
    <property type="entry name" value="TF_FadR/GntR_C"/>
</dbReference>
<dbReference type="PROSITE" id="PS50949">
    <property type="entry name" value="HTH_GNTR"/>
    <property type="match status" value="1"/>
</dbReference>
<keyword evidence="3" id="KW-0804">Transcription</keyword>
<dbReference type="Gene3D" id="1.10.10.10">
    <property type="entry name" value="Winged helix-like DNA-binding domain superfamily/Winged helix DNA-binding domain"/>
    <property type="match status" value="1"/>
</dbReference>
<dbReference type="InterPro" id="IPR036390">
    <property type="entry name" value="WH_DNA-bd_sf"/>
</dbReference>
<evidence type="ECO:0000313" key="6">
    <source>
        <dbReference type="Proteomes" id="UP000184749"/>
    </source>
</evidence>
<evidence type="ECO:0000259" key="4">
    <source>
        <dbReference type="PROSITE" id="PS50949"/>
    </source>
</evidence>
<feature type="domain" description="HTH gntR-type" evidence="4">
    <location>
        <begin position="21"/>
        <end position="88"/>
    </location>
</feature>
<dbReference type="PANTHER" id="PTHR43537">
    <property type="entry name" value="TRANSCRIPTIONAL REGULATOR, GNTR FAMILY"/>
    <property type="match status" value="1"/>
</dbReference>
<dbReference type="Pfam" id="PF07729">
    <property type="entry name" value="FCD"/>
    <property type="match status" value="1"/>
</dbReference>
<protein>
    <submittedName>
        <fullName evidence="5">GntR family transcriptional regulator protein</fullName>
    </submittedName>
</protein>
<name>A0A1L5NXT4_9HYPH</name>
<dbReference type="GO" id="GO:0003677">
    <property type="term" value="F:DNA binding"/>
    <property type="evidence" value="ECO:0007669"/>
    <property type="project" value="UniProtKB-KW"/>
</dbReference>
<dbReference type="Pfam" id="PF00392">
    <property type="entry name" value="GntR"/>
    <property type="match status" value="1"/>
</dbReference>
<dbReference type="GO" id="GO:0003700">
    <property type="term" value="F:DNA-binding transcription factor activity"/>
    <property type="evidence" value="ECO:0007669"/>
    <property type="project" value="InterPro"/>
</dbReference>
<geneLocation type="plasmid" evidence="6">
    <name>prgalie4872d</name>
</geneLocation>
<dbReference type="SMART" id="SM00895">
    <property type="entry name" value="FCD"/>
    <property type="match status" value="1"/>
</dbReference>
<dbReference type="EMBL" id="CP017105">
    <property type="protein sequence ID" value="APO72707.1"/>
    <property type="molecule type" value="Genomic_DNA"/>
</dbReference>
<dbReference type="SMART" id="SM00345">
    <property type="entry name" value="HTH_GNTR"/>
    <property type="match status" value="1"/>
</dbReference>
<sequence length="231" mass="25704">MYTYASVKCPDKEKSMQTTTERWADHIHSALVQKIVSGELQPGDMLNELPLADEFGVSRTPVREALQRLSAGGLAERGPRRAFVVRQMDMAAMGDLFEAVGEMEGLVAHMAALRMTELERQSLVRIVSEGERDDIDYALTNARFHSAIHSGAHNQVLSATLTDLNLRTLPWRVAQLRARMSRVQSSRIEHRAIMEAILAHDGDEAARRMRAHMAASFMGLVEIVRKTGSAP</sequence>
<proteinExistence type="predicted"/>
<dbReference type="SUPFAM" id="SSF48008">
    <property type="entry name" value="GntR ligand-binding domain-like"/>
    <property type="match status" value="1"/>
</dbReference>
<evidence type="ECO:0000256" key="2">
    <source>
        <dbReference type="ARBA" id="ARBA00023125"/>
    </source>
</evidence>
<dbReference type="PANTHER" id="PTHR43537:SF49">
    <property type="entry name" value="TRANSCRIPTIONAL REGULATORY PROTEIN"/>
    <property type="match status" value="1"/>
</dbReference>